<proteinExistence type="inferred from homology"/>
<evidence type="ECO:0000256" key="9">
    <source>
        <dbReference type="PROSITE-ProRule" id="PRU01360"/>
    </source>
</evidence>
<reference evidence="11 12" key="1">
    <citation type="submission" date="2020-01" db="EMBL/GenBank/DDBJ databases">
        <title>Genome sequencing of strain KACC 21507.</title>
        <authorList>
            <person name="Heo J."/>
            <person name="Kim S.-J."/>
            <person name="Kim J.-S."/>
            <person name="Hong S.-B."/>
            <person name="Kwon S.-W."/>
        </authorList>
    </citation>
    <scope>NUCLEOTIDE SEQUENCE [LARGE SCALE GENOMIC DNA]</scope>
    <source>
        <strain evidence="11 12">KACC 21507</strain>
    </source>
</reference>
<dbReference type="SUPFAM" id="SSF56935">
    <property type="entry name" value="Porins"/>
    <property type="match status" value="1"/>
</dbReference>
<dbReference type="GO" id="GO:0015344">
    <property type="term" value="F:siderophore uptake transmembrane transporter activity"/>
    <property type="evidence" value="ECO:0007669"/>
    <property type="project" value="TreeGrafter"/>
</dbReference>
<evidence type="ECO:0000256" key="3">
    <source>
        <dbReference type="ARBA" id="ARBA00022448"/>
    </source>
</evidence>
<evidence type="ECO:0000256" key="6">
    <source>
        <dbReference type="ARBA" id="ARBA00023077"/>
    </source>
</evidence>
<dbReference type="PROSITE" id="PS52016">
    <property type="entry name" value="TONB_DEPENDENT_REC_3"/>
    <property type="match status" value="1"/>
</dbReference>
<evidence type="ECO:0000256" key="1">
    <source>
        <dbReference type="ARBA" id="ARBA00004571"/>
    </source>
</evidence>
<keyword evidence="3 9" id="KW-0813">Transport</keyword>
<dbReference type="EMBL" id="CP047652">
    <property type="protein sequence ID" value="QHI96105.1"/>
    <property type="molecule type" value="Genomic_DNA"/>
</dbReference>
<comment type="similarity">
    <text evidence="2 9">Belongs to the TonB-dependent receptor family.</text>
</comment>
<evidence type="ECO:0000256" key="8">
    <source>
        <dbReference type="ARBA" id="ARBA00023237"/>
    </source>
</evidence>
<feature type="domain" description="TonB-dependent receptor-like beta-barrel" evidence="10">
    <location>
        <begin position="6"/>
        <end position="285"/>
    </location>
</feature>
<evidence type="ECO:0000313" key="12">
    <source>
        <dbReference type="Proteomes" id="UP000463975"/>
    </source>
</evidence>
<keyword evidence="6" id="KW-0798">TonB box</keyword>
<keyword evidence="11" id="KW-0675">Receptor</keyword>
<dbReference type="GO" id="GO:0009279">
    <property type="term" value="C:cell outer membrane"/>
    <property type="evidence" value="ECO:0007669"/>
    <property type="project" value="UniProtKB-SubCell"/>
</dbReference>
<evidence type="ECO:0000259" key="10">
    <source>
        <dbReference type="Pfam" id="PF00593"/>
    </source>
</evidence>
<sequence length="315" mass="34960">MGWNIVQLTGAVRYDRFHLSGKGNNEFSGQNNLPMGEFHARRTADAVSPKVTLALNPLEGFQLYGNYGLGFRPPAITETLYSGSHPGLGFVKFVPNPYLQPERTYGWEIGTKLKYHSVFSKGDHIDISADYYDTRIKNYVGQTLITARPGPGVFPPIPQSGYLFRNMAGNTYTRGFEGQVRYDSPFIFAMLSYTNSTTQLPQRDYSGYNQLVTTPPRNVMSSTIGLHLLDNRLNLGGRVRAATGTTGQAIGRYGASKRAGYVVFDLFGDYQITKRLQLFTSADNVTNRHYYNNALATIPNQGLTVMSGLNLAFSN</sequence>
<dbReference type="AlphaFoldDB" id="A0A6P1NBQ3"/>
<dbReference type="GO" id="GO:0044718">
    <property type="term" value="P:siderophore transmembrane transport"/>
    <property type="evidence" value="ECO:0007669"/>
    <property type="project" value="TreeGrafter"/>
</dbReference>
<dbReference type="KEGG" id="bomb:GT348_07520"/>
<evidence type="ECO:0000256" key="2">
    <source>
        <dbReference type="ARBA" id="ARBA00009810"/>
    </source>
</evidence>
<evidence type="ECO:0000313" key="11">
    <source>
        <dbReference type="EMBL" id="QHI96105.1"/>
    </source>
</evidence>
<dbReference type="PANTHER" id="PTHR30069">
    <property type="entry name" value="TONB-DEPENDENT OUTER MEMBRANE RECEPTOR"/>
    <property type="match status" value="1"/>
</dbReference>
<organism evidence="11 12">
    <name type="scientific">Aristophania vespae</name>
    <dbReference type="NCBI Taxonomy" id="2697033"/>
    <lineage>
        <taxon>Bacteria</taxon>
        <taxon>Pseudomonadati</taxon>
        <taxon>Pseudomonadota</taxon>
        <taxon>Alphaproteobacteria</taxon>
        <taxon>Acetobacterales</taxon>
        <taxon>Acetobacteraceae</taxon>
        <taxon>Aristophania</taxon>
    </lineage>
</organism>
<dbReference type="InterPro" id="IPR000531">
    <property type="entry name" value="Beta-barrel_TonB"/>
</dbReference>
<keyword evidence="8 9" id="KW-0998">Cell outer membrane</keyword>
<evidence type="ECO:0000256" key="7">
    <source>
        <dbReference type="ARBA" id="ARBA00023136"/>
    </source>
</evidence>
<name>A0A6P1NBQ3_9PROT</name>
<keyword evidence="4 9" id="KW-1134">Transmembrane beta strand</keyword>
<dbReference type="RefSeq" id="WP_160619178.1">
    <property type="nucleotide sequence ID" value="NZ_CP047652.1"/>
</dbReference>
<keyword evidence="12" id="KW-1185">Reference proteome</keyword>
<gene>
    <name evidence="11" type="ORF">GT348_07520</name>
</gene>
<dbReference type="Pfam" id="PF00593">
    <property type="entry name" value="TonB_dep_Rec_b-barrel"/>
    <property type="match status" value="1"/>
</dbReference>
<dbReference type="InterPro" id="IPR036942">
    <property type="entry name" value="Beta-barrel_TonB_sf"/>
</dbReference>
<evidence type="ECO:0000256" key="5">
    <source>
        <dbReference type="ARBA" id="ARBA00022692"/>
    </source>
</evidence>
<evidence type="ECO:0000256" key="4">
    <source>
        <dbReference type="ARBA" id="ARBA00022452"/>
    </source>
</evidence>
<accession>A0A6P1NBQ3</accession>
<dbReference type="PANTHER" id="PTHR30069:SF41">
    <property type="entry name" value="HEME_HEMOPEXIN UTILIZATION PROTEIN C"/>
    <property type="match status" value="1"/>
</dbReference>
<protein>
    <submittedName>
        <fullName evidence="11">TonB-dependent receptor</fullName>
    </submittedName>
</protein>
<keyword evidence="7 9" id="KW-0472">Membrane</keyword>
<dbReference type="Proteomes" id="UP000463975">
    <property type="component" value="Chromosome"/>
</dbReference>
<comment type="subcellular location">
    <subcellularLocation>
        <location evidence="1 9">Cell outer membrane</location>
        <topology evidence="1 9">Multi-pass membrane protein</topology>
    </subcellularLocation>
</comment>
<keyword evidence="5 9" id="KW-0812">Transmembrane</keyword>
<dbReference type="Gene3D" id="2.40.170.20">
    <property type="entry name" value="TonB-dependent receptor, beta-barrel domain"/>
    <property type="match status" value="1"/>
</dbReference>
<dbReference type="InterPro" id="IPR039426">
    <property type="entry name" value="TonB-dep_rcpt-like"/>
</dbReference>